<dbReference type="AlphaFoldDB" id="A0A7S9QAW4"/>
<keyword evidence="1" id="KW-0812">Transmembrane</keyword>
<dbReference type="InterPro" id="IPR007498">
    <property type="entry name" value="PqiA-like"/>
</dbReference>
<sequence>MTLLACPACDLLHEVPDLDPGCRARCARCGQVIVSGRGGSVDRMLAGGAAVAVLIVFALFFPFLSIEELGLSNTTTLIDITMAFLEGWIAPLALATAAAIVGLPLLRVGLLFYALMPLRLGRPRLRHAAAAFRTAESLRPWSMAEIFILGTAVALVKVVDIAQVGFGPAFWAFCAAVLIIALERTVTDTAAIWSILDDRS</sequence>
<keyword evidence="1" id="KW-1133">Transmembrane helix</keyword>
<dbReference type="Proteomes" id="UP000594800">
    <property type="component" value="Chromosome"/>
</dbReference>
<evidence type="ECO:0000313" key="2">
    <source>
        <dbReference type="EMBL" id="QPH52223.1"/>
    </source>
</evidence>
<name>A0A7S9QAW4_9RHOB</name>
<proteinExistence type="predicted"/>
<feature type="transmembrane region" description="Helical" evidence="1">
    <location>
        <begin position="88"/>
        <end position="116"/>
    </location>
</feature>
<feature type="transmembrane region" description="Helical" evidence="1">
    <location>
        <begin position="45"/>
        <end position="64"/>
    </location>
</feature>
<evidence type="ECO:0000256" key="1">
    <source>
        <dbReference type="SAM" id="Phobius"/>
    </source>
</evidence>
<evidence type="ECO:0000313" key="3">
    <source>
        <dbReference type="Proteomes" id="UP000594800"/>
    </source>
</evidence>
<feature type="transmembrane region" description="Helical" evidence="1">
    <location>
        <begin position="137"/>
        <end position="155"/>
    </location>
</feature>
<keyword evidence="3" id="KW-1185">Reference proteome</keyword>
<dbReference type="Pfam" id="PF04403">
    <property type="entry name" value="PqiA"/>
    <property type="match status" value="1"/>
</dbReference>
<organism evidence="2 3">
    <name type="scientific">Pontivivens ytuae</name>
    <dbReference type="NCBI Taxonomy" id="2789856"/>
    <lineage>
        <taxon>Bacteria</taxon>
        <taxon>Pseudomonadati</taxon>
        <taxon>Pseudomonadota</taxon>
        <taxon>Alphaproteobacteria</taxon>
        <taxon>Rhodobacterales</taxon>
        <taxon>Paracoccaceae</taxon>
        <taxon>Pontivivens</taxon>
    </lineage>
</organism>
<reference evidence="2 3" key="1">
    <citation type="submission" date="2020-11" db="EMBL/GenBank/DDBJ databases">
        <title>Description of Pontivivens ytuae sp. nov. isolated from deep sea sediment of Mariana Trench.</title>
        <authorList>
            <person name="Wang Z."/>
            <person name="Sun Q.-L."/>
            <person name="Xu X.-D."/>
            <person name="Tang Y.-Z."/>
            <person name="Zhang J."/>
        </authorList>
    </citation>
    <scope>NUCLEOTIDE SEQUENCE [LARGE SCALE GENOMIC DNA]</scope>
    <source>
        <strain evidence="2 3">MT2928</strain>
    </source>
</reference>
<dbReference type="KEGG" id="poz:I0K15_10270"/>
<accession>A0A7S9QAW4</accession>
<dbReference type="EMBL" id="CP064942">
    <property type="protein sequence ID" value="QPH52223.1"/>
    <property type="molecule type" value="Genomic_DNA"/>
</dbReference>
<keyword evidence="1" id="KW-0472">Membrane</keyword>
<feature type="transmembrane region" description="Helical" evidence="1">
    <location>
        <begin position="161"/>
        <end position="182"/>
    </location>
</feature>
<dbReference type="RefSeq" id="WP_196101437.1">
    <property type="nucleotide sequence ID" value="NZ_CP064942.1"/>
</dbReference>
<gene>
    <name evidence="2" type="ORF">I0K15_10270</name>
</gene>
<protein>
    <submittedName>
        <fullName evidence="2">Paraquat-inducible protein A</fullName>
    </submittedName>
</protein>